<dbReference type="Pfam" id="PF00072">
    <property type="entry name" value="Response_reg"/>
    <property type="match status" value="1"/>
</dbReference>
<feature type="modified residue" description="4-aspartylphosphate" evidence="3">
    <location>
        <position position="70"/>
    </location>
</feature>
<proteinExistence type="predicted"/>
<dbReference type="PROSITE" id="PS50110">
    <property type="entry name" value="RESPONSE_REGULATORY"/>
    <property type="match status" value="1"/>
</dbReference>
<evidence type="ECO:0000259" key="4">
    <source>
        <dbReference type="PROSITE" id="PS50110"/>
    </source>
</evidence>
<name>A0ABR7A7R3_9BURK</name>
<dbReference type="InterPro" id="IPR011006">
    <property type="entry name" value="CheY-like_superfamily"/>
</dbReference>
<keyword evidence="1 3" id="KW-0597">Phosphoprotein</keyword>
<feature type="domain" description="Response regulatory" evidence="4">
    <location>
        <begin position="19"/>
        <end position="134"/>
    </location>
</feature>
<evidence type="ECO:0000256" key="3">
    <source>
        <dbReference type="PROSITE-ProRule" id="PRU00169"/>
    </source>
</evidence>
<dbReference type="CDD" id="cd00156">
    <property type="entry name" value="REC"/>
    <property type="match status" value="1"/>
</dbReference>
<comment type="caution">
    <text evidence="5">The sequence shown here is derived from an EMBL/GenBank/DDBJ whole genome shotgun (WGS) entry which is preliminary data.</text>
</comment>
<gene>
    <name evidence="5" type="ORF">H8K43_14805</name>
</gene>
<dbReference type="Gene3D" id="3.40.50.2300">
    <property type="match status" value="1"/>
</dbReference>
<sequence>MLGRILHNGKLDQVLTMKKLLIVDDSKVSRMVIRAHVKAVQPDWEFVEAATGEDALKIVDEAKPDFCTMDINMPGMLGTDAAEQILQKHPHMRIAIFSANVQDTMQSRANSIGSIFVAKPVTEKSIAIVLNYFASAA</sequence>
<dbReference type="Proteomes" id="UP000654304">
    <property type="component" value="Unassembled WGS sequence"/>
</dbReference>
<reference evidence="5 6" key="1">
    <citation type="submission" date="2020-08" db="EMBL/GenBank/DDBJ databases">
        <title>Novel species isolated from subtropical streams in China.</title>
        <authorList>
            <person name="Lu H."/>
        </authorList>
    </citation>
    <scope>NUCLEOTIDE SEQUENCE [LARGE SCALE GENOMIC DNA]</scope>
    <source>
        <strain evidence="5 6">CY22W</strain>
    </source>
</reference>
<evidence type="ECO:0000313" key="6">
    <source>
        <dbReference type="Proteomes" id="UP000654304"/>
    </source>
</evidence>
<keyword evidence="2" id="KW-0902">Two-component regulatory system</keyword>
<dbReference type="PANTHER" id="PTHR44591:SF14">
    <property type="entry name" value="PROTEIN PILG"/>
    <property type="match status" value="1"/>
</dbReference>
<protein>
    <submittedName>
        <fullName evidence="5">Response regulator</fullName>
    </submittedName>
</protein>
<organism evidence="5 6">
    <name type="scientific">Undibacterium curvum</name>
    <dbReference type="NCBI Taxonomy" id="2762294"/>
    <lineage>
        <taxon>Bacteria</taxon>
        <taxon>Pseudomonadati</taxon>
        <taxon>Pseudomonadota</taxon>
        <taxon>Betaproteobacteria</taxon>
        <taxon>Burkholderiales</taxon>
        <taxon>Oxalobacteraceae</taxon>
        <taxon>Undibacterium</taxon>
    </lineage>
</organism>
<dbReference type="EMBL" id="JACOGD010000007">
    <property type="protein sequence ID" value="MBC3932945.1"/>
    <property type="molecule type" value="Genomic_DNA"/>
</dbReference>
<dbReference type="SMART" id="SM00448">
    <property type="entry name" value="REC"/>
    <property type="match status" value="1"/>
</dbReference>
<keyword evidence="6" id="KW-1185">Reference proteome</keyword>
<dbReference type="PANTHER" id="PTHR44591">
    <property type="entry name" value="STRESS RESPONSE REGULATOR PROTEIN 1"/>
    <property type="match status" value="1"/>
</dbReference>
<evidence type="ECO:0000313" key="5">
    <source>
        <dbReference type="EMBL" id="MBC3932945.1"/>
    </source>
</evidence>
<evidence type="ECO:0000256" key="1">
    <source>
        <dbReference type="ARBA" id="ARBA00022553"/>
    </source>
</evidence>
<evidence type="ECO:0000256" key="2">
    <source>
        <dbReference type="ARBA" id="ARBA00023012"/>
    </source>
</evidence>
<dbReference type="InterPro" id="IPR050595">
    <property type="entry name" value="Bact_response_regulator"/>
</dbReference>
<dbReference type="SUPFAM" id="SSF52172">
    <property type="entry name" value="CheY-like"/>
    <property type="match status" value="1"/>
</dbReference>
<dbReference type="InterPro" id="IPR001789">
    <property type="entry name" value="Sig_transdc_resp-reg_receiver"/>
</dbReference>
<accession>A0ABR7A7R3</accession>